<protein>
    <recommendedName>
        <fullName evidence="2">NOMO fifth transthyretin-like domain-containing protein</fullName>
    </recommendedName>
</protein>
<dbReference type="STRING" id="3818.A0A445CCG4"/>
<keyword evidence="4" id="KW-1185">Reference proteome</keyword>
<dbReference type="EMBL" id="SDMP01000007">
    <property type="protein sequence ID" value="RYR48637.1"/>
    <property type="molecule type" value="Genomic_DNA"/>
</dbReference>
<accession>A0A445CCG4</accession>
<dbReference type="PANTHER" id="PTHR23303:SF14">
    <property type="entry name" value="BOS COMPLEX SUBUNIT NOMO1-RELATED"/>
    <property type="match status" value="1"/>
</dbReference>
<proteinExistence type="predicted"/>
<name>A0A445CCG4_ARAHY</name>
<dbReference type="GO" id="GO:0030246">
    <property type="term" value="F:carbohydrate binding"/>
    <property type="evidence" value="ECO:0007669"/>
    <property type="project" value="InterPro"/>
</dbReference>
<evidence type="ECO:0000313" key="3">
    <source>
        <dbReference type="EMBL" id="RYR48637.1"/>
    </source>
</evidence>
<dbReference type="SUPFAM" id="SSF49452">
    <property type="entry name" value="Starch-binding domain-like"/>
    <property type="match status" value="1"/>
</dbReference>
<dbReference type="PANTHER" id="PTHR23303">
    <property type="entry name" value="CARBOXYPEPTIDASE REGULATORY REGION-CONTAINING"/>
    <property type="match status" value="1"/>
</dbReference>
<dbReference type="Proteomes" id="UP000289738">
    <property type="component" value="Chromosome A07"/>
</dbReference>
<gene>
    <name evidence="3" type="ORF">Ahy_A07g034687</name>
</gene>
<organism evidence="3 4">
    <name type="scientific">Arachis hypogaea</name>
    <name type="common">Peanut</name>
    <dbReference type="NCBI Taxonomy" id="3818"/>
    <lineage>
        <taxon>Eukaryota</taxon>
        <taxon>Viridiplantae</taxon>
        <taxon>Streptophyta</taxon>
        <taxon>Embryophyta</taxon>
        <taxon>Tracheophyta</taxon>
        <taxon>Spermatophyta</taxon>
        <taxon>Magnoliopsida</taxon>
        <taxon>eudicotyledons</taxon>
        <taxon>Gunneridae</taxon>
        <taxon>Pentapetalae</taxon>
        <taxon>rosids</taxon>
        <taxon>fabids</taxon>
        <taxon>Fabales</taxon>
        <taxon>Fabaceae</taxon>
        <taxon>Papilionoideae</taxon>
        <taxon>50 kb inversion clade</taxon>
        <taxon>dalbergioids sensu lato</taxon>
        <taxon>Dalbergieae</taxon>
        <taxon>Pterocarpus clade</taxon>
        <taxon>Arachis</taxon>
    </lineage>
</organism>
<comment type="caution">
    <text evidence="3">The sequence shown here is derived from an EMBL/GenBank/DDBJ whole genome shotgun (WGS) entry which is preliminary data.</text>
</comment>
<keyword evidence="1" id="KW-0732">Signal</keyword>
<dbReference type="InterPro" id="IPR056190">
    <property type="entry name" value="NOMO_5th"/>
</dbReference>
<dbReference type="InterPro" id="IPR013784">
    <property type="entry name" value="Carb-bd-like_fold"/>
</dbReference>
<dbReference type="Gramene" id="arahy.Tifrunner.gnm2.ann2.Ah17g355400.1">
    <property type="protein sequence ID" value="arahy.Tifrunner.gnm2.ann2.Ah17g355400.1-CDS"/>
    <property type="gene ID" value="arahy.Tifrunner.gnm2.ann2.Ah17g355400"/>
</dbReference>
<sequence>MVLPNMASIEDINAISYDLCGLVRSVSGSPKAKVALTHGPENVKPQKKQTDRNGRFCFEVVPGEYRLSAISENAPGLMFMPSCLF</sequence>
<dbReference type="Pfam" id="PF23194">
    <property type="entry name" value="NOMO_5th"/>
    <property type="match status" value="1"/>
</dbReference>
<evidence type="ECO:0000256" key="1">
    <source>
        <dbReference type="ARBA" id="ARBA00022729"/>
    </source>
</evidence>
<dbReference type="AlphaFoldDB" id="A0A445CCG4"/>
<evidence type="ECO:0000259" key="2">
    <source>
        <dbReference type="Pfam" id="PF23194"/>
    </source>
</evidence>
<dbReference type="GO" id="GO:0005789">
    <property type="term" value="C:endoplasmic reticulum membrane"/>
    <property type="evidence" value="ECO:0007669"/>
    <property type="project" value="TreeGrafter"/>
</dbReference>
<feature type="domain" description="NOMO fifth transthyretin-like" evidence="2">
    <location>
        <begin position="19"/>
        <end position="82"/>
    </location>
</feature>
<evidence type="ECO:0000313" key="4">
    <source>
        <dbReference type="Proteomes" id="UP000289738"/>
    </source>
</evidence>
<dbReference type="InterPro" id="IPR051417">
    <property type="entry name" value="SDr/BOS_complex"/>
</dbReference>
<reference evidence="3 4" key="1">
    <citation type="submission" date="2019-01" db="EMBL/GenBank/DDBJ databases">
        <title>Sequencing of cultivated peanut Arachis hypogaea provides insights into genome evolution and oil improvement.</title>
        <authorList>
            <person name="Chen X."/>
        </authorList>
    </citation>
    <scope>NUCLEOTIDE SEQUENCE [LARGE SCALE GENOMIC DNA]</scope>
    <source>
        <strain evidence="4">cv. Fuhuasheng</strain>
        <tissue evidence="3">Leaves</tissue>
    </source>
</reference>